<comment type="caution">
    <text evidence="1">The sequence shown here is derived from an EMBL/GenBank/DDBJ whole genome shotgun (WGS) entry which is preliminary data.</text>
</comment>
<keyword evidence="2" id="KW-1185">Reference proteome</keyword>
<dbReference type="AlphaFoldDB" id="A0A2N0VJ79"/>
<accession>A0A2N0VJ79</accession>
<sequence>MWGCGTQDQQEYRAEITAYDYAFQAPDELPSGWITFVLNNQQAHEIHELSFARIPEGVTYPEYLDEYVGAWGVLLEEFQNGEVERSGISARVNELLPEWADGVEYVNARGLVSPGRSAEKTVYLAPGLYSVDCWVKTEEGIIHLTAGMTRPLTITEESANSPEPSFDNSITLQENEIDVDWNAETGFHSFAVWMDADSEGNPAHNNIHLIKLEEDTDLDEVNIWMDWYRVGGLRAPAPADFLGGVSTYDAVPGESATYFSLEIDEPGEYAWIVQVPEGEQLWKTFSVQ</sequence>
<name>A0A2N0VJ79_9BACT</name>
<dbReference type="EMBL" id="PISP01000001">
    <property type="protein sequence ID" value="PKD44250.1"/>
    <property type="molecule type" value="Genomic_DNA"/>
</dbReference>
<gene>
    <name evidence="1" type="ORF">CWD77_01935</name>
</gene>
<organism evidence="1 2">
    <name type="scientific">Rhodohalobacter barkolensis</name>
    <dbReference type="NCBI Taxonomy" id="2053187"/>
    <lineage>
        <taxon>Bacteria</taxon>
        <taxon>Pseudomonadati</taxon>
        <taxon>Balneolota</taxon>
        <taxon>Balneolia</taxon>
        <taxon>Balneolales</taxon>
        <taxon>Balneolaceae</taxon>
        <taxon>Rhodohalobacter</taxon>
    </lineage>
</organism>
<evidence type="ECO:0000313" key="2">
    <source>
        <dbReference type="Proteomes" id="UP000233398"/>
    </source>
</evidence>
<dbReference type="Proteomes" id="UP000233398">
    <property type="component" value="Unassembled WGS sequence"/>
</dbReference>
<reference evidence="1 2" key="1">
    <citation type="submission" date="2017-11" db="EMBL/GenBank/DDBJ databases">
        <title>Rhodohalobacter 15182 sp. nov., isolated from a salt lake.</title>
        <authorList>
            <person name="Han S."/>
        </authorList>
    </citation>
    <scope>NUCLEOTIDE SEQUENCE [LARGE SCALE GENOMIC DNA]</scope>
    <source>
        <strain evidence="1 2">15182</strain>
    </source>
</reference>
<proteinExistence type="predicted"/>
<protein>
    <submittedName>
        <fullName evidence="1">Uncharacterized protein</fullName>
    </submittedName>
</protein>
<evidence type="ECO:0000313" key="1">
    <source>
        <dbReference type="EMBL" id="PKD44250.1"/>
    </source>
</evidence>